<dbReference type="PANTHER" id="PTHR11647:SF1">
    <property type="entry name" value="COLLAPSIN RESPONSE MEDIATOR PROTEIN"/>
    <property type="match status" value="1"/>
</dbReference>
<dbReference type="Gene3D" id="3.20.20.140">
    <property type="entry name" value="Metal-dependent hydrolases"/>
    <property type="match status" value="1"/>
</dbReference>
<dbReference type="RefSeq" id="WP_007290421.1">
    <property type="nucleotide sequence ID" value="NZ_AAWL01000028.1"/>
</dbReference>
<evidence type="ECO:0000313" key="2">
    <source>
        <dbReference type="EMBL" id="EAX46552.1"/>
    </source>
</evidence>
<comment type="caution">
    <text evidence="2">The sequence shown here is derived from an EMBL/GenBank/DDBJ whole genome shotgun (WGS) entry which is preliminary data.</text>
</comment>
<organism evidence="2 3">
    <name type="scientific">Thermosinus carboxydivorans Nor1</name>
    <dbReference type="NCBI Taxonomy" id="401526"/>
    <lineage>
        <taxon>Bacteria</taxon>
        <taxon>Bacillati</taxon>
        <taxon>Bacillota</taxon>
        <taxon>Negativicutes</taxon>
        <taxon>Selenomonadales</taxon>
        <taxon>Sporomusaceae</taxon>
        <taxon>Thermosinus</taxon>
    </lineage>
</organism>
<dbReference type="InterPro" id="IPR011059">
    <property type="entry name" value="Metal-dep_hydrolase_composite"/>
</dbReference>
<evidence type="ECO:0000259" key="1">
    <source>
        <dbReference type="Pfam" id="PF07969"/>
    </source>
</evidence>
<dbReference type="Pfam" id="PF07969">
    <property type="entry name" value="Amidohydro_3"/>
    <property type="match status" value="2"/>
</dbReference>
<reference evidence="2 3" key="2">
    <citation type="submission" date="2007-01" db="EMBL/GenBank/DDBJ databases">
        <title>Sequencing of the draft genome and assembly of Thermosinus carboxydivorans Nor1.</title>
        <authorList>
            <consortium name="US DOE Joint Genome Institute (JGI-PGF)"/>
            <person name="Copeland A."/>
            <person name="Lucas S."/>
            <person name="Lapidus A."/>
            <person name="Barry K."/>
            <person name="Glavina del Rio T."/>
            <person name="Dalin E."/>
            <person name="Tice H."/>
            <person name="Bruce D."/>
            <person name="Pitluck S."/>
            <person name="Richardson P."/>
        </authorList>
    </citation>
    <scope>NUCLEOTIDE SEQUENCE [LARGE SCALE GENOMIC DNA]</scope>
    <source>
        <strain evidence="2 3">Nor1</strain>
    </source>
</reference>
<feature type="non-terminal residue" evidence="2">
    <location>
        <position position="1"/>
    </location>
</feature>
<accession>A1HTR7</accession>
<dbReference type="InterPro" id="IPR032466">
    <property type="entry name" value="Metal_Hydrolase"/>
</dbReference>
<dbReference type="Gene3D" id="3.30.1490.130">
    <property type="entry name" value="D-aminoacylase. Domain 3"/>
    <property type="match status" value="1"/>
</dbReference>
<dbReference type="OrthoDB" id="9775607at2"/>
<dbReference type="GO" id="GO:0016812">
    <property type="term" value="F:hydrolase activity, acting on carbon-nitrogen (but not peptide) bonds, in cyclic amides"/>
    <property type="evidence" value="ECO:0007669"/>
    <property type="project" value="TreeGrafter"/>
</dbReference>
<dbReference type="InterPro" id="IPR023100">
    <property type="entry name" value="D-aminoacylase_insert_dom_sf"/>
</dbReference>
<keyword evidence="3" id="KW-1185">Reference proteome</keyword>
<dbReference type="GO" id="GO:0005829">
    <property type="term" value="C:cytosol"/>
    <property type="evidence" value="ECO:0007669"/>
    <property type="project" value="TreeGrafter"/>
</dbReference>
<dbReference type="EMBL" id="AAWL01000028">
    <property type="protein sequence ID" value="EAX46552.1"/>
    <property type="molecule type" value="Genomic_DNA"/>
</dbReference>
<gene>
    <name evidence="2" type="ORF">TcarDRAFT_0253</name>
</gene>
<protein>
    <submittedName>
        <fullName evidence="2">N-acyl-D-amino-acid deacylase</fullName>
        <ecNumber evidence="2">3.5.1.81</ecNumber>
    </submittedName>
</protein>
<dbReference type="InterPro" id="IPR050378">
    <property type="entry name" value="Metallo-dep_Hydrolases_sf"/>
</dbReference>
<name>A1HTR7_9FIRM</name>
<dbReference type="InterPro" id="IPR013108">
    <property type="entry name" value="Amidohydro_3"/>
</dbReference>
<dbReference type="eggNOG" id="COG3653">
    <property type="taxonomic scope" value="Bacteria"/>
</dbReference>
<sequence>WYLKIKNGLVVDGTGQEGYYADIGIKGDKIVAMGELSEEGAREIIDATGLVVAPGFIDVHSHTDAWYFHNPYAVSKILQGVTTEIIGNCGESAAPINHKLRDLLDCGKDTNEEWSTTADFIKLLSNRLGINTATLTGHGNLRSLIMGTAARQASAEELMLMATLLRQTVCEGAVGLSSGLVYPPGCFAGRTELEGLCQVLAQLGGVYTTHIRDEGDGLIDAVKEALTVCKASGVRGVISHHKARKRNNWGKTAKTLVMLQEARSEGVDIYCDVYPYTALHTSLATLLPAWMHDGGKDAMLLRLRELFNSEMLMADIDREAGDYETIIITKVRKPENKFFQGKSLAQVALAQNKRPAQAVITLLLEEEGSVSMIQHAIDEKDLVRVLTWPLSMVGSDAGARLSSGPLAEGLPHPRSYGTFPRVLARYVREQTVLSLPEAVRKMTSLPAAVFRLNGRGQLQPNFYADITIFDFAVVKDNATYQEPFRPPSGIEYVLVNGKLAVMQGKLTYQTGGKFLLHKPSGSVE</sequence>
<keyword evidence="2" id="KW-0378">Hydrolase</keyword>
<dbReference type="Proteomes" id="UP000005139">
    <property type="component" value="Unassembled WGS sequence"/>
</dbReference>
<dbReference type="SUPFAM" id="SSF51338">
    <property type="entry name" value="Composite domain of metallo-dependent hydrolases"/>
    <property type="match status" value="1"/>
</dbReference>
<dbReference type="EC" id="3.5.1.81" evidence="2"/>
<reference evidence="2 3" key="1">
    <citation type="submission" date="2007-01" db="EMBL/GenBank/DDBJ databases">
        <title>Annotation of the draft genome assembly of Thermosinus carboxydivorans Nor1.</title>
        <authorList>
            <consortium name="US DOE Joint Genome Institute (JGI-ORNL)"/>
            <person name="Larimer F."/>
            <person name="Land M."/>
            <person name="Hauser L."/>
        </authorList>
    </citation>
    <scope>NUCLEOTIDE SEQUENCE [LARGE SCALE GENOMIC DNA]</scope>
    <source>
        <strain evidence="2 3">Nor1</strain>
    </source>
</reference>
<feature type="domain" description="Amidohydrolase 3" evidence="1">
    <location>
        <begin position="411"/>
        <end position="499"/>
    </location>
</feature>
<dbReference type="PANTHER" id="PTHR11647">
    <property type="entry name" value="HYDRANTOINASE/DIHYDROPYRIMIDINASE FAMILY MEMBER"/>
    <property type="match status" value="1"/>
</dbReference>
<dbReference type="CDD" id="cd01297">
    <property type="entry name" value="D-aminoacylase"/>
    <property type="match status" value="1"/>
</dbReference>
<dbReference type="Gene3D" id="2.30.40.10">
    <property type="entry name" value="Urease, subunit C, domain 1"/>
    <property type="match status" value="1"/>
</dbReference>
<proteinExistence type="predicted"/>
<evidence type="ECO:0000313" key="3">
    <source>
        <dbReference type="Proteomes" id="UP000005139"/>
    </source>
</evidence>
<dbReference type="GO" id="GO:0047420">
    <property type="term" value="F:N-acyl-D-amino-acid deacylase activity"/>
    <property type="evidence" value="ECO:0007669"/>
    <property type="project" value="UniProtKB-EC"/>
</dbReference>
<dbReference type="SUPFAM" id="SSF51556">
    <property type="entry name" value="Metallo-dependent hydrolases"/>
    <property type="match status" value="1"/>
</dbReference>
<feature type="domain" description="Amidohydrolase 3" evidence="1">
    <location>
        <begin position="43"/>
        <end position="272"/>
    </location>
</feature>
<dbReference type="AlphaFoldDB" id="A1HTR7"/>